<dbReference type="RefSeq" id="WP_035133845.1">
    <property type="nucleotide sequence ID" value="NZ_JPMD01000030.1"/>
</dbReference>
<dbReference type="EMBL" id="JPMD01000030">
    <property type="protein sequence ID" value="KEZ85790.1"/>
    <property type="molecule type" value="Genomic_DNA"/>
</dbReference>
<comment type="caution">
    <text evidence="3">The sequence shown here is derived from an EMBL/GenBank/DDBJ whole genome shotgun (WGS) entry which is preliminary data.</text>
</comment>
<dbReference type="InterPro" id="IPR011990">
    <property type="entry name" value="TPR-like_helical_dom_sf"/>
</dbReference>
<dbReference type="PROSITE" id="PS50005">
    <property type="entry name" value="TPR"/>
    <property type="match status" value="1"/>
</dbReference>
<name>A0A084JA06_9CLOT</name>
<dbReference type="InterPro" id="IPR010982">
    <property type="entry name" value="Lambda_DNA-bd_dom_sf"/>
</dbReference>
<dbReference type="Pfam" id="PF12844">
    <property type="entry name" value="HTH_19"/>
    <property type="match status" value="1"/>
</dbReference>
<feature type="repeat" description="TPR" evidence="1">
    <location>
        <begin position="325"/>
        <end position="358"/>
    </location>
</feature>
<dbReference type="GO" id="GO:0003677">
    <property type="term" value="F:DNA binding"/>
    <property type="evidence" value="ECO:0007669"/>
    <property type="project" value="InterPro"/>
</dbReference>
<evidence type="ECO:0000313" key="3">
    <source>
        <dbReference type="EMBL" id="KEZ85790.1"/>
    </source>
</evidence>
<dbReference type="STRING" id="318464.IO99_12865"/>
<gene>
    <name evidence="3" type="ORF">IO99_12865</name>
</gene>
<dbReference type="InterPro" id="IPR001387">
    <property type="entry name" value="Cro/C1-type_HTH"/>
</dbReference>
<evidence type="ECO:0000259" key="2">
    <source>
        <dbReference type="Pfam" id="PF12844"/>
    </source>
</evidence>
<dbReference type="AlphaFoldDB" id="A0A084JA06"/>
<dbReference type="InterPro" id="IPR019734">
    <property type="entry name" value="TPR_rpt"/>
</dbReference>
<dbReference type="SMART" id="SM00028">
    <property type="entry name" value="TPR"/>
    <property type="match status" value="2"/>
</dbReference>
<dbReference type="Gene3D" id="1.25.40.10">
    <property type="entry name" value="Tetratricopeptide repeat domain"/>
    <property type="match status" value="2"/>
</dbReference>
<dbReference type="SUPFAM" id="SSF47413">
    <property type="entry name" value="lambda repressor-like DNA-binding domains"/>
    <property type="match status" value="1"/>
</dbReference>
<evidence type="ECO:0000313" key="4">
    <source>
        <dbReference type="Proteomes" id="UP000028542"/>
    </source>
</evidence>
<evidence type="ECO:0000256" key="1">
    <source>
        <dbReference type="PROSITE-ProRule" id="PRU00339"/>
    </source>
</evidence>
<accession>A0A084JA06</accession>
<proteinExistence type="predicted"/>
<protein>
    <recommendedName>
        <fullName evidence="2">HTH cro/C1-type domain-containing protein</fullName>
    </recommendedName>
</protein>
<organism evidence="3 4">
    <name type="scientific">Clostridium sulfidigenes</name>
    <dbReference type="NCBI Taxonomy" id="318464"/>
    <lineage>
        <taxon>Bacteria</taxon>
        <taxon>Bacillati</taxon>
        <taxon>Bacillota</taxon>
        <taxon>Clostridia</taxon>
        <taxon>Eubacteriales</taxon>
        <taxon>Clostridiaceae</taxon>
        <taxon>Clostridium</taxon>
    </lineage>
</organism>
<keyword evidence="1" id="KW-0802">TPR repeat</keyword>
<reference evidence="3 4" key="1">
    <citation type="submission" date="2014-07" db="EMBL/GenBank/DDBJ databases">
        <title>Draft genome of Clostridium sulfidigenes 113A isolated from sediments associated with methane hydrate from Krishna Godavari basin.</title>
        <authorList>
            <person name="Honkalas V.S."/>
            <person name="Dabir A.P."/>
            <person name="Arora P."/>
            <person name="Dhakephalkar P.K."/>
        </authorList>
    </citation>
    <scope>NUCLEOTIDE SEQUENCE [LARGE SCALE GENOMIC DNA]</scope>
    <source>
        <strain evidence="3 4">113A</strain>
    </source>
</reference>
<dbReference type="SUPFAM" id="SSF48452">
    <property type="entry name" value="TPR-like"/>
    <property type="match status" value="1"/>
</dbReference>
<feature type="domain" description="HTH cro/C1-type" evidence="2">
    <location>
        <begin position="7"/>
        <end position="66"/>
    </location>
</feature>
<dbReference type="Proteomes" id="UP000028542">
    <property type="component" value="Unassembled WGS sequence"/>
</dbReference>
<dbReference type="CDD" id="cd00093">
    <property type="entry name" value="HTH_XRE"/>
    <property type="match status" value="1"/>
</dbReference>
<sequence>MEILSPGQKIRKIRKELKINQKEITGGEITRELISIIENDKSTLTPTVAHIITDNINRICKERNIDFNLDTEYLLEDINAQTNKIASRYIDFLCNNEDNISKDFTKDIEEIELFLLKYDVPEKKMIIYEKIGDILKKQKEFNRSYIYYIKAFENHNRLFNDIRLFNLLQKLGGICIYLDKDKEALDFNNLALVYNDTISEDLRYKVMYNSTLAYMHLNEHDKALLEIEHIESTFKTLTKENILELNILKVNCLRYKKFYSDALNVNKSMLSTLSNNDTENIILITANILDIYTVLKDINNIKIYIDKLIYIISNCSNVKESYPCPNAYNQLGISTKLIGNIELSIECYKKSIQLAKSQRNRRVLLKSLDQLLTILIEENNLEEINTFKNEVLELISLNIIDPSITPVLKLMKFYSDIGSQENLSSLLNFILECKKD</sequence>
<dbReference type="Gene3D" id="1.10.260.40">
    <property type="entry name" value="lambda repressor-like DNA-binding domains"/>
    <property type="match status" value="1"/>
</dbReference>
<keyword evidence="4" id="KW-1185">Reference proteome</keyword>
<dbReference type="eggNOG" id="COG0457">
    <property type="taxonomic scope" value="Bacteria"/>
</dbReference>